<evidence type="ECO:0000313" key="2">
    <source>
        <dbReference type="EMBL" id="CBH16958.1"/>
    </source>
</evidence>
<proteinExistence type="predicted"/>
<name>D0A5K7_TRYB9</name>
<dbReference type="Proteomes" id="UP000002316">
    <property type="component" value="Chromosome 11"/>
</dbReference>
<evidence type="ECO:0008006" key="4">
    <source>
        <dbReference type="Google" id="ProtNLM"/>
    </source>
</evidence>
<feature type="chain" id="PRO_5003005981" description="T. brucei spp.-specific protein" evidence="1">
    <location>
        <begin position="24"/>
        <end position="115"/>
    </location>
</feature>
<dbReference type="AlphaFoldDB" id="D0A5K7"/>
<sequence>MAKVKHLPLIILLTKVPLRVLLTCTNGPLEKKKKKRYITRTISEMKADLIYRENKRQQKKLPAQALSAPNTNTYHRQVYIYIYIEGKRKKKYHCHCFFFFLPKQKSVQYQLTKKW</sequence>
<protein>
    <recommendedName>
        <fullName evidence="4">T. brucei spp.-specific protein</fullName>
    </recommendedName>
</protein>
<gene>
    <name evidence="2" type="ORF">TbgDal_XI730</name>
</gene>
<dbReference type="GeneID" id="23867752"/>
<reference evidence="3" key="1">
    <citation type="journal article" date="2010" name="PLoS Negl. Trop. Dis.">
        <title>The genome sequence of Trypanosoma brucei gambiense, causative agent of chronic human african trypanosomiasis.</title>
        <authorList>
            <person name="Jackson A.P."/>
            <person name="Sanders M."/>
            <person name="Berry A."/>
            <person name="McQuillan J."/>
            <person name="Aslett M.A."/>
            <person name="Quail M.A."/>
            <person name="Chukualim B."/>
            <person name="Capewell P."/>
            <person name="MacLeod A."/>
            <person name="Melville S.E."/>
            <person name="Gibson W."/>
            <person name="Barry J.D."/>
            <person name="Berriman M."/>
            <person name="Hertz-Fowler C."/>
        </authorList>
    </citation>
    <scope>NUCLEOTIDE SEQUENCE [LARGE SCALE GENOMIC DNA]</scope>
    <source>
        <strain evidence="3">MHOM/CI/86/DAL972</strain>
    </source>
</reference>
<evidence type="ECO:0000313" key="3">
    <source>
        <dbReference type="Proteomes" id="UP000002316"/>
    </source>
</evidence>
<dbReference type="RefSeq" id="XP_011779222.1">
    <property type="nucleotide sequence ID" value="XM_011780920.1"/>
</dbReference>
<evidence type="ECO:0000256" key="1">
    <source>
        <dbReference type="SAM" id="SignalP"/>
    </source>
</evidence>
<keyword evidence="1" id="KW-0732">Signal</keyword>
<accession>D0A5K7</accession>
<dbReference type="KEGG" id="tbg:TbgDal_XI730"/>
<feature type="signal peptide" evidence="1">
    <location>
        <begin position="1"/>
        <end position="23"/>
    </location>
</feature>
<dbReference type="EMBL" id="FN554974">
    <property type="protein sequence ID" value="CBH16958.1"/>
    <property type="molecule type" value="Genomic_DNA"/>
</dbReference>
<organism evidence="2 3">
    <name type="scientific">Trypanosoma brucei gambiense (strain MHOM/CI/86/DAL972)</name>
    <dbReference type="NCBI Taxonomy" id="679716"/>
    <lineage>
        <taxon>Eukaryota</taxon>
        <taxon>Discoba</taxon>
        <taxon>Euglenozoa</taxon>
        <taxon>Kinetoplastea</taxon>
        <taxon>Metakinetoplastina</taxon>
        <taxon>Trypanosomatida</taxon>
        <taxon>Trypanosomatidae</taxon>
        <taxon>Trypanosoma</taxon>
    </lineage>
</organism>